<evidence type="ECO:0000256" key="3">
    <source>
        <dbReference type="ARBA" id="ARBA00022692"/>
    </source>
</evidence>
<dbReference type="NCBIfam" id="NF010449">
    <property type="entry name" value="PRK13875.1"/>
    <property type="match status" value="1"/>
</dbReference>
<evidence type="ECO:0000256" key="6">
    <source>
        <dbReference type="SAM" id="MobiDB-lite"/>
    </source>
</evidence>
<dbReference type="STRING" id="260084.SAMN02927928_0660"/>
<reference evidence="9" key="1">
    <citation type="submission" date="2016-10" db="EMBL/GenBank/DDBJ databases">
        <authorList>
            <person name="Varghese N."/>
            <person name="Submissions S."/>
        </authorList>
    </citation>
    <scope>NUCLEOTIDE SEQUENCE [LARGE SCALE GENOMIC DNA]</scope>
    <source>
        <strain evidence="9">CGMCC 1.3431</strain>
    </source>
</reference>
<comment type="similarity">
    <text evidence="2">Belongs to the TrbL/VirB6 family.</text>
</comment>
<feature type="transmembrane region" description="Helical" evidence="7">
    <location>
        <begin position="237"/>
        <end position="262"/>
    </location>
</feature>
<evidence type="ECO:0000256" key="1">
    <source>
        <dbReference type="ARBA" id="ARBA00004141"/>
    </source>
</evidence>
<name>A0A1G4PTV2_9CAUL</name>
<dbReference type="OrthoDB" id="9788052at2"/>
<feature type="transmembrane region" description="Helical" evidence="7">
    <location>
        <begin position="268"/>
        <end position="287"/>
    </location>
</feature>
<sequence>MDLNIVDQFLAVFSQYLDTGFGLLKGDVGHLASILIAIDVTLAALFWLLDEEAHILSRLIRKILFVGAFAYIINNFKHLADLIFRSFSTLGLDASANTLSASDLLKPGRLAGIGFDAAQPLMTQLADLMGLDTFFSNFLTIAVLLIVWLLVILSFFVLAIQLFITILEFKLTTLAGFTLVPFALWNKTAFLAERVLGNVVTSGIKVMVLAVIVGIGSSFFGQYVTGLNGATPSLVEALTLALASLTLLGLGIFGPTVASGLVSGAPQLGAGAAVGTAAAAVGAGLLAGGAARAVLGGGASALGAIKAAAGVPKGPGNSSSPPAGGSPSGAPGPGPQRPGGGGPPTTDTVPPAWARRQHAQHQRQTQIHMVQSALSSGDQGGSGPAPDIADKS</sequence>
<keyword evidence="5 7" id="KW-0472">Membrane</keyword>
<protein>
    <submittedName>
        <fullName evidence="8">Type IV secretion system protein TrbL</fullName>
    </submittedName>
</protein>
<evidence type="ECO:0000256" key="7">
    <source>
        <dbReference type="SAM" id="Phobius"/>
    </source>
</evidence>
<feature type="transmembrane region" description="Helical" evidence="7">
    <location>
        <begin position="138"/>
        <end position="164"/>
    </location>
</feature>
<evidence type="ECO:0000256" key="4">
    <source>
        <dbReference type="ARBA" id="ARBA00022989"/>
    </source>
</evidence>
<evidence type="ECO:0000256" key="2">
    <source>
        <dbReference type="ARBA" id="ARBA00007802"/>
    </source>
</evidence>
<dbReference type="GO" id="GO:0030255">
    <property type="term" value="P:protein secretion by the type IV secretion system"/>
    <property type="evidence" value="ECO:0007669"/>
    <property type="project" value="InterPro"/>
</dbReference>
<feature type="transmembrane region" description="Helical" evidence="7">
    <location>
        <begin position="28"/>
        <end position="47"/>
    </location>
</feature>
<dbReference type="RefSeq" id="WP_090643615.1">
    <property type="nucleotide sequence ID" value="NZ_CBCRYE010000001.1"/>
</dbReference>
<dbReference type="Pfam" id="PF04610">
    <property type="entry name" value="TrbL"/>
    <property type="match status" value="1"/>
</dbReference>
<proteinExistence type="inferred from homology"/>
<feature type="transmembrane region" description="Helical" evidence="7">
    <location>
        <begin position="171"/>
        <end position="192"/>
    </location>
</feature>
<evidence type="ECO:0000313" key="8">
    <source>
        <dbReference type="EMBL" id="SCW35686.1"/>
    </source>
</evidence>
<feature type="transmembrane region" description="Helical" evidence="7">
    <location>
        <begin position="59"/>
        <end position="76"/>
    </location>
</feature>
<feature type="transmembrane region" description="Helical" evidence="7">
    <location>
        <begin position="204"/>
        <end position="225"/>
    </location>
</feature>
<dbReference type="InterPro" id="IPR007688">
    <property type="entry name" value="Conjugal_tfr_TrbL/VirB6"/>
</dbReference>
<feature type="region of interest" description="Disordered" evidence="6">
    <location>
        <begin position="311"/>
        <end position="392"/>
    </location>
</feature>
<dbReference type="NCBIfam" id="TIGR02783">
    <property type="entry name" value="TrbL_P"/>
    <property type="match status" value="1"/>
</dbReference>
<keyword evidence="9" id="KW-1185">Reference proteome</keyword>
<evidence type="ECO:0000313" key="9">
    <source>
        <dbReference type="Proteomes" id="UP000199150"/>
    </source>
</evidence>
<dbReference type="GO" id="GO:0016020">
    <property type="term" value="C:membrane"/>
    <property type="evidence" value="ECO:0007669"/>
    <property type="project" value="UniProtKB-SubCell"/>
</dbReference>
<dbReference type="Proteomes" id="UP000199150">
    <property type="component" value="Unassembled WGS sequence"/>
</dbReference>
<dbReference type="EMBL" id="FMTS01000001">
    <property type="protein sequence ID" value="SCW35686.1"/>
    <property type="molecule type" value="Genomic_DNA"/>
</dbReference>
<accession>A0A1G4PTV2</accession>
<dbReference type="InterPro" id="IPR014150">
    <property type="entry name" value="Conjugal_tfr_TrbL"/>
</dbReference>
<dbReference type="AlphaFoldDB" id="A0A1G4PTV2"/>
<keyword evidence="4 7" id="KW-1133">Transmembrane helix</keyword>
<gene>
    <name evidence="8" type="ORF">SAMN02927928_0660</name>
</gene>
<feature type="compositionally biased region" description="Low complexity" evidence="6">
    <location>
        <begin position="311"/>
        <end position="329"/>
    </location>
</feature>
<organism evidence="8 9">
    <name type="scientific">Asticcacaulis taihuensis</name>
    <dbReference type="NCBI Taxonomy" id="260084"/>
    <lineage>
        <taxon>Bacteria</taxon>
        <taxon>Pseudomonadati</taxon>
        <taxon>Pseudomonadota</taxon>
        <taxon>Alphaproteobacteria</taxon>
        <taxon>Caulobacterales</taxon>
        <taxon>Caulobacteraceae</taxon>
        <taxon>Asticcacaulis</taxon>
    </lineage>
</organism>
<evidence type="ECO:0000256" key="5">
    <source>
        <dbReference type="ARBA" id="ARBA00023136"/>
    </source>
</evidence>
<comment type="subcellular location">
    <subcellularLocation>
        <location evidence="1">Membrane</location>
        <topology evidence="1">Multi-pass membrane protein</topology>
    </subcellularLocation>
</comment>
<keyword evidence="3 7" id="KW-0812">Transmembrane</keyword>